<reference evidence="5" key="2">
    <citation type="submission" date="2020-09" db="EMBL/GenBank/DDBJ databases">
        <authorList>
            <person name="Sun Q."/>
            <person name="Zhou Y."/>
        </authorList>
    </citation>
    <scope>NUCLEOTIDE SEQUENCE</scope>
    <source>
        <strain evidence="5">CGMCC 1.15371</strain>
    </source>
</reference>
<name>A0A8J2YKD1_9BACL</name>
<evidence type="ECO:0000313" key="6">
    <source>
        <dbReference type="Proteomes" id="UP000628775"/>
    </source>
</evidence>
<protein>
    <submittedName>
        <fullName evidence="5">UPF0331 protein YutE</fullName>
    </submittedName>
</protein>
<sequence>MYFVDRQRIEQILQFMSEQMELMASHQSWESSFEKRALERLVHVVVESILDVGNQMIDGFIMRDPGSYEDIVDILVDEQVLPKEKEDAFKAIVKWRKALVQHYDTMDHQGLLELIAAYLAEWQAFPICIRDYLERELGPVSAFKPTANN</sequence>
<dbReference type="InterPro" id="IPR037038">
    <property type="entry name" value="HepT-like_sf"/>
</dbReference>
<dbReference type="GO" id="GO:0110001">
    <property type="term" value="C:toxin-antitoxin complex"/>
    <property type="evidence" value="ECO:0007669"/>
    <property type="project" value="InterPro"/>
</dbReference>
<keyword evidence="3" id="KW-0378">Hydrolase</keyword>
<keyword evidence="6" id="KW-1185">Reference proteome</keyword>
<evidence type="ECO:0000313" key="5">
    <source>
        <dbReference type="EMBL" id="GGE48533.1"/>
    </source>
</evidence>
<dbReference type="PANTHER" id="PTHR33397">
    <property type="entry name" value="UPF0331 PROTEIN YUTE"/>
    <property type="match status" value="1"/>
</dbReference>
<dbReference type="EMBL" id="BMIR01000015">
    <property type="protein sequence ID" value="GGE48533.1"/>
    <property type="molecule type" value="Genomic_DNA"/>
</dbReference>
<gene>
    <name evidence="5" type="primary">yutE</name>
    <name evidence="5" type="ORF">GCM10011391_29190</name>
</gene>
<dbReference type="InterPro" id="IPR052379">
    <property type="entry name" value="Type_VII_TA_RNase"/>
</dbReference>
<keyword evidence="2" id="KW-0540">Nuclease</keyword>
<dbReference type="Proteomes" id="UP000628775">
    <property type="component" value="Unassembled WGS sequence"/>
</dbReference>
<evidence type="ECO:0000256" key="2">
    <source>
        <dbReference type="ARBA" id="ARBA00022722"/>
    </source>
</evidence>
<proteinExistence type="inferred from homology"/>
<keyword evidence="1" id="KW-1277">Toxin-antitoxin system</keyword>
<dbReference type="InterPro" id="IPR008201">
    <property type="entry name" value="HepT-like"/>
</dbReference>
<dbReference type="GO" id="GO:0016787">
    <property type="term" value="F:hydrolase activity"/>
    <property type="evidence" value="ECO:0007669"/>
    <property type="project" value="UniProtKB-KW"/>
</dbReference>
<dbReference type="Gene3D" id="1.20.120.580">
    <property type="entry name" value="bsu32300-like"/>
    <property type="match status" value="1"/>
</dbReference>
<reference evidence="5" key="1">
    <citation type="journal article" date="2014" name="Int. J. Syst. Evol. Microbiol.">
        <title>Complete genome sequence of Corynebacterium casei LMG S-19264T (=DSM 44701T), isolated from a smear-ripened cheese.</title>
        <authorList>
            <consortium name="US DOE Joint Genome Institute (JGI-PGF)"/>
            <person name="Walter F."/>
            <person name="Albersmeier A."/>
            <person name="Kalinowski J."/>
            <person name="Ruckert C."/>
        </authorList>
    </citation>
    <scope>NUCLEOTIDE SEQUENCE</scope>
    <source>
        <strain evidence="5">CGMCC 1.15371</strain>
    </source>
</reference>
<organism evidence="5 6">
    <name type="scientific">Pullulanibacillus camelliae</name>
    <dbReference type="NCBI Taxonomy" id="1707096"/>
    <lineage>
        <taxon>Bacteria</taxon>
        <taxon>Bacillati</taxon>
        <taxon>Bacillota</taxon>
        <taxon>Bacilli</taxon>
        <taxon>Bacillales</taxon>
        <taxon>Sporolactobacillaceae</taxon>
        <taxon>Pullulanibacillus</taxon>
    </lineage>
</organism>
<evidence type="ECO:0000256" key="1">
    <source>
        <dbReference type="ARBA" id="ARBA00022649"/>
    </source>
</evidence>
<dbReference type="PANTHER" id="PTHR33397:SF5">
    <property type="entry name" value="RNASE YUTE-RELATED"/>
    <property type="match status" value="1"/>
</dbReference>
<accession>A0A8J2YKD1</accession>
<evidence type="ECO:0000256" key="4">
    <source>
        <dbReference type="ARBA" id="ARBA00024207"/>
    </source>
</evidence>
<dbReference type="Pfam" id="PF01934">
    <property type="entry name" value="HepT-like"/>
    <property type="match status" value="1"/>
</dbReference>
<dbReference type="GO" id="GO:0004540">
    <property type="term" value="F:RNA nuclease activity"/>
    <property type="evidence" value="ECO:0007669"/>
    <property type="project" value="InterPro"/>
</dbReference>
<comment type="caution">
    <text evidence="5">The sequence shown here is derived from an EMBL/GenBank/DDBJ whole genome shotgun (WGS) entry which is preliminary data.</text>
</comment>
<comment type="similarity">
    <text evidence="4">Belongs to the HepT RNase toxin family.</text>
</comment>
<evidence type="ECO:0000256" key="3">
    <source>
        <dbReference type="ARBA" id="ARBA00022801"/>
    </source>
</evidence>
<dbReference type="AlphaFoldDB" id="A0A8J2YKD1"/>
<dbReference type="RefSeq" id="WP_188695703.1">
    <property type="nucleotide sequence ID" value="NZ_BMIR01000015.1"/>
</dbReference>